<name>A0AAV0BJ32_PHAPC</name>
<keyword evidence="1" id="KW-1133">Transmembrane helix</keyword>
<evidence type="ECO:0000256" key="1">
    <source>
        <dbReference type="SAM" id="Phobius"/>
    </source>
</evidence>
<comment type="caution">
    <text evidence="2">The sequence shown here is derived from an EMBL/GenBank/DDBJ whole genome shotgun (WGS) entry which is preliminary data.</text>
</comment>
<feature type="transmembrane region" description="Helical" evidence="1">
    <location>
        <begin position="69"/>
        <end position="90"/>
    </location>
</feature>
<feature type="transmembrane region" description="Helical" evidence="1">
    <location>
        <begin position="97"/>
        <end position="116"/>
    </location>
</feature>
<reference evidence="2" key="1">
    <citation type="submission" date="2022-06" db="EMBL/GenBank/DDBJ databases">
        <authorList>
            <consortium name="SYNGENTA / RWTH Aachen University"/>
        </authorList>
    </citation>
    <scope>NUCLEOTIDE SEQUENCE</scope>
</reference>
<keyword evidence="1" id="KW-0472">Membrane</keyword>
<feature type="transmembrane region" description="Helical" evidence="1">
    <location>
        <begin position="21"/>
        <end position="39"/>
    </location>
</feature>
<evidence type="ECO:0000313" key="3">
    <source>
        <dbReference type="Proteomes" id="UP001153365"/>
    </source>
</evidence>
<gene>
    <name evidence="2" type="ORF">PPACK8108_LOCUS20090</name>
</gene>
<keyword evidence="3" id="KW-1185">Reference proteome</keyword>
<dbReference type="Proteomes" id="UP001153365">
    <property type="component" value="Unassembled WGS sequence"/>
</dbReference>
<dbReference type="AlphaFoldDB" id="A0AAV0BJ32"/>
<organism evidence="2 3">
    <name type="scientific">Phakopsora pachyrhizi</name>
    <name type="common">Asian soybean rust disease fungus</name>
    <dbReference type="NCBI Taxonomy" id="170000"/>
    <lineage>
        <taxon>Eukaryota</taxon>
        <taxon>Fungi</taxon>
        <taxon>Dikarya</taxon>
        <taxon>Basidiomycota</taxon>
        <taxon>Pucciniomycotina</taxon>
        <taxon>Pucciniomycetes</taxon>
        <taxon>Pucciniales</taxon>
        <taxon>Phakopsoraceae</taxon>
        <taxon>Phakopsora</taxon>
    </lineage>
</organism>
<accession>A0AAV0BJ32</accession>
<proteinExistence type="predicted"/>
<sequence length="123" mass="14523">MDPLDKVQILHLLQNHLLKHPLLFSLLLLPLPLMISTPSKTPSSSPPRFECYYATPPTSSANPSNSHWWRPWPCTCESFILFYFLCCYYYTDSCRSLFYYLFLLFIFIFIFFKASLPLPLTHF</sequence>
<keyword evidence="1" id="KW-0812">Transmembrane</keyword>
<dbReference type="EMBL" id="CALTRL010005729">
    <property type="protein sequence ID" value="CAH7685545.1"/>
    <property type="molecule type" value="Genomic_DNA"/>
</dbReference>
<evidence type="ECO:0000313" key="2">
    <source>
        <dbReference type="EMBL" id="CAH7685545.1"/>
    </source>
</evidence>
<protein>
    <submittedName>
        <fullName evidence="2">Expressed protein</fullName>
    </submittedName>
</protein>